<evidence type="ECO:0000256" key="6">
    <source>
        <dbReference type="ARBA" id="ARBA00022840"/>
    </source>
</evidence>
<dbReference type="Gene3D" id="3.40.50.800">
    <property type="entry name" value="Anticodon-binding domain"/>
    <property type="match status" value="1"/>
</dbReference>
<evidence type="ECO:0000256" key="11">
    <source>
        <dbReference type="HAMAP-Rule" id="MF_01571"/>
    </source>
</evidence>
<dbReference type="Gene3D" id="3.30.110.30">
    <property type="entry name" value="C-terminal domain of ProRS"/>
    <property type="match status" value="1"/>
</dbReference>
<organism evidence="13">
    <name type="scientific">Thermogemmatispora argillosa</name>
    <dbReference type="NCBI Taxonomy" id="2045280"/>
    <lineage>
        <taxon>Bacteria</taxon>
        <taxon>Bacillati</taxon>
        <taxon>Chloroflexota</taxon>
        <taxon>Ktedonobacteria</taxon>
        <taxon>Thermogemmatisporales</taxon>
        <taxon>Thermogemmatisporaceae</taxon>
        <taxon>Thermogemmatispora</taxon>
    </lineage>
</organism>
<dbReference type="AlphaFoldDB" id="A0A455T2J0"/>
<dbReference type="InterPro" id="IPR045864">
    <property type="entry name" value="aa-tRNA-synth_II/BPL/LPL"/>
</dbReference>
<keyword evidence="4 11" id="KW-0436">Ligase</keyword>
<dbReference type="Pfam" id="PF09180">
    <property type="entry name" value="ProRS-C_1"/>
    <property type="match status" value="1"/>
</dbReference>
<dbReference type="SUPFAM" id="SSF64586">
    <property type="entry name" value="C-terminal domain of ProRS"/>
    <property type="match status" value="1"/>
</dbReference>
<dbReference type="Pfam" id="PF00587">
    <property type="entry name" value="tRNA-synt_2b"/>
    <property type="match status" value="1"/>
</dbReference>
<protein>
    <recommendedName>
        <fullName evidence="11">Proline--tRNA ligase</fullName>
        <ecNumber evidence="11">6.1.1.15</ecNumber>
    </recommendedName>
    <alternativeName>
        <fullName evidence="11">Prolyl-tRNA synthetase</fullName>
        <shortName evidence="11">ProRS</shortName>
    </alternativeName>
</protein>
<name>A0A455T2J0_9CHLR</name>
<dbReference type="PRINTS" id="PR01046">
    <property type="entry name" value="TRNASYNTHPRO"/>
</dbReference>
<comment type="catalytic activity">
    <reaction evidence="9 11">
        <text>tRNA(Pro) + L-proline + ATP = L-prolyl-tRNA(Pro) + AMP + diphosphate</text>
        <dbReference type="Rhea" id="RHEA:14305"/>
        <dbReference type="Rhea" id="RHEA-COMP:9700"/>
        <dbReference type="Rhea" id="RHEA-COMP:9702"/>
        <dbReference type="ChEBI" id="CHEBI:30616"/>
        <dbReference type="ChEBI" id="CHEBI:33019"/>
        <dbReference type="ChEBI" id="CHEBI:60039"/>
        <dbReference type="ChEBI" id="CHEBI:78442"/>
        <dbReference type="ChEBI" id="CHEBI:78532"/>
        <dbReference type="ChEBI" id="CHEBI:456215"/>
        <dbReference type="EC" id="6.1.1.15"/>
    </reaction>
</comment>
<dbReference type="PANTHER" id="PTHR43382:SF2">
    <property type="entry name" value="BIFUNCTIONAL GLUTAMATE_PROLINE--TRNA LIGASE"/>
    <property type="match status" value="1"/>
</dbReference>
<dbReference type="InterPro" id="IPR004499">
    <property type="entry name" value="Pro-tRNA-ligase_IIa_arc-type"/>
</dbReference>
<dbReference type="PROSITE" id="PS50862">
    <property type="entry name" value="AA_TRNA_LIGASE_II"/>
    <property type="match status" value="1"/>
</dbReference>
<dbReference type="FunFam" id="3.40.50.800:FF:000005">
    <property type="entry name" value="bifunctional glutamate/proline--tRNA ligase"/>
    <property type="match status" value="1"/>
</dbReference>
<dbReference type="InterPro" id="IPR002316">
    <property type="entry name" value="Pro-tRNA-ligase_IIa"/>
</dbReference>
<evidence type="ECO:0000256" key="7">
    <source>
        <dbReference type="ARBA" id="ARBA00022917"/>
    </source>
</evidence>
<keyword evidence="6 11" id="KW-0067">ATP-binding</keyword>
<comment type="domain">
    <text evidence="11">Consists of three domains: the N-terminal catalytic domain, the anticodon-binding domain and the C-terminal extension.</text>
</comment>
<dbReference type="InterPro" id="IPR036621">
    <property type="entry name" value="Anticodon-bd_dom_sf"/>
</dbReference>
<dbReference type="InterPro" id="IPR006195">
    <property type="entry name" value="aa-tRNA-synth_II"/>
</dbReference>
<dbReference type="Gene3D" id="3.30.930.10">
    <property type="entry name" value="Bira Bifunctional Protein, Domain 2"/>
    <property type="match status" value="1"/>
</dbReference>
<evidence type="ECO:0000256" key="9">
    <source>
        <dbReference type="ARBA" id="ARBA00047671"/>
    </source>
</evidence>
<evidence type="ECO:0000256" key="3">
    <source>
        <dbReference type="ARBA" id="ARBA00022490"/>
    </source>
</evidence>
<dbReference type="InterPro" id="IPR033721">
    <property type="entry name" value="ProRS_core_arch_euk"/>
</dbReference>
<dbReference type="InterPro" id="IPR002314">
    <property type="entry name" value="aa-tRNA-synt_IIb"/>
</dbReference>
<evidence type="ECO:0000256" key="10">
    <source>
        <dbReference type="ARBA" id="ARBA00060806"/>
    </source>
</evidence>
<evidence type="ECO:0000259" key="12">
    <source>
        <dbReference type="PROSITE" id="PS50862"/>
    </source>
</evidence>
<dbReference type="CDD" id="cd00778">
    <property type="entry name" value="ProRS_core_arch_euk"/>
    <property type="match status" value="1"/>
</dbReference>
<keyword evidence="3 11" id="KW-0963">Cytoplasm</keyword>
<dbReference type="EC" id="6.1.1.15" evidence="11"/>
<dbReference type="InterPro" id="IPR004154">
    <property type="entry name" value="Anticodon-bd"/>
</dbReference>
<sequence length="487" mass="56219">MAEGAKEKEKYVEELVDQSDDFSRWYNQVVRKAELADYAPVRGCMIIRPYGYAIWEHIQRLLDARFKETGVMNAYFPLLIPRSFLEREAKHVEGFAPEVAWVTRGGGEELEEPLAIRPTSETIIGYSFAKWIQSYRDLPLLINLWNNVMRWEKRTVLFLRTAEFLWQEGHTAHRTLEEAEERTRLMLEVYRSFVQEDLAIPVLHGRKSENEKFAGALRTYSLEAMMRDGKALQSATSHNLGHNFARGFDIQYLDSDGQRKYCATTSWGLSTRIIGAIIMVHGDESGLILPPRVAPYQAVVVPIWRKDADQGAIMEAIARIERMLKGKVRLKVDLSDNTPGWKFNEWELRGVPVRIEIGPRDVQNNSVVLVRRDNRAKETVAIEALETRLPELLEELQQALFQRALAFREEHTYYAETYDEFKEIMREKRGFVRVKWAEDSEAELAIKEETKATLRVIPFDQPEGGVQGKCFYTGKPATCEAVFARSY</sequence>
<comment type="similarity">
    <text evidence="10 11">Belongs to the class-II aminoacyl-tRNA synthetase family. ProS type 3 subfamily.</text>
</comment>
<gene>
    <name evidence="11 13" type="primary">proS</name>
    <name evidence="13" type="ORF">KTA_30420</name>
</gene>
<evidence type="ECO:0000313" key="13">
    <source>
        <dbReference type="EMBL" id="BBH94843.1"/>
    </source>
</evidence>
<comment type="subunit">
    <text evidence="2 11">Homodimer.</text>
</comment>
<evidence type="ECO:0000256" key="4">
    <source>
        <dbReference type="ARBA" id="ARBA00022598"/>
    </source>
</evidence>
<dbReference type="SMART" id="SM00946">
    <property type="entry name" value="ProRS-C_1"/>
    <property type="match status" value="1"/>
</dbReference>
<dbReference type="SUPFAM" id="SSF52954">
    <property type="entry name" value="Class II aaRS ABD-related"/>
    <property type="match status" value="1"/>
</dbReference>
<dbReference type="HAMAP" id="MF_01571">
    <property type="entry name" value="Pro_tRNA_synth_type3"/>
    <property type="match status" value="1"/>
</dbReference>
<accession>A0A455T2J0</accession>
<reference evidence="13" key="1">
    <citation type="submission" date="2018-12" db="EMBL/GenBank/DDBJ databases">
        <title>Novel natural products biosynthetic potential of the class Ktedonobacteria.</title>
        <authorList>
            <person name="Zheng Y."/>
            <person name="Saitou A."/>
            <person name="Wang C.M."/>
            <person name="Toyoda A."/>
            <person name="Minakuchi Y."/>
            <person name="Sekiguchi Y."/>
            <person name="Ueda K."/>
            <person name="Takano H."/>
            <person name="Sakai Y."/>
            <person name="Yokota A."/>
            <person name="Yabe S."/>
        </authorList>
    </citation>
    <scope>NUCLEOTIDE SEQUENCE</scope>
    <source>
        <strain evidence="13">A3-2</strain>
    </source>
</reference>
<dbReference type="CDD" id="cd00862">
    <property type="entry name" value="ProRS_anticodon_zinc"/>
    <property type="match status" value="1"/>
</dbReference>
<dbReference type="GO" id="GO:0005524">
    <property type="term" value="F:ATP binding"/>
    <property type="evidence" value="ECO:0007669"/>
    <property type="project" value="UniProtKB-UniRule"/>
</dbReference>
<dbReference type="InterPro" id="IPR016061">
    <property type="entry name" value="Pro-tRNA_ligase_II_C"/>
</dbReference>
<dbReference type="GO" id="GO:0005737">
    <property type="term" value="C:cytoplasm"/>
    <property type="evidence" value="ECO:0007669"/>
    <property type="project" value="UniProtKB-SubCell"/>
</dbReference>
<comment type="function">
    <text evidence="11">Catalyzes the attachment of proline to tRNA(Pro) in a two-step reaction: proline is first activated by ATP to form Pro-AMP and then transferred to the acceptor end of tRNA(Pro).</text>
</comment>
<dbReference type="NCBIfam" id="TIGR00408">
    <property type="entry name" value="proS_fam_I"/>
    <property type="match status" value="1"/>
</dbReference>
<evidence type="ECO:0000256" key="1">
    <source>
        <dbReference type="ARBA" id="ARBA00004496"/>
    </source>
</evidence>
<dbReference type="GO" id="GO:0004827">
    <property type="term" value="F:proline-tRNA ligase activity"/>
    <property type="evidence" value="ECO:0007669"/>
    <property type="project" value="UniProtKB-UniRule"/>
</dbReference>
<dbReference type="InterPro" id="IPR017449">
    <property type="entry name" value="Pro-tRNA_synth_II"/>
</dbReference>
<dbReference type="PANTHER" id="PTHR43382">
    <property type="entry name" value="PROLYL-TRNA SYNTHETASE"/>
    <property type="match status" value="1"/>
</dbReference>
<dbReference type="EMBL" id="AP019377">
    <property type="protein sequence ID" value="BBH94843.1"/>
    <property type="molecule type" value="Genomic_DNA"/>
</dbReference>
<dbReference type="GO" id="GO:0017101">
    <property type="term" value="C:aminoacyl-tRNA synthetase multienzyme complex"/>
    <property type="evidence" value="ECO:0007669"/>
    <property type="project" value="TreeGrafter"/>
</dbReference>
<comment type="subcellular location">
    <subcellularLocation>
        <location evidence="1 11">Cytoplasm</location>
    </subcellularLocation>
</comment>
<dbReference type="Pfam" id="PF03129">
    <property type="entry name" value="HGTP_anticodon"/>
    <property type="match status" value="1"/>
</dbReference>
<evidence type="ECO:0000256" key="8">
    <source>
        <dbReference type="ARBA" id="ARBA00023146"/>
    </source>
</evidence>
<dbReference type="FunFam" id="3.30.930.10:FF:000023">
    <property type="entry name" value="Proline--tRNA ligase"/>
    <property type="match status" value="1"/>
</dbReference>
<keyword evidence="8 11" id="KW-0030">Aminoacyl-tRNA synthetase</keyword>
<evidence type="ECO:0000256" key="2">
    <source>
        <dbReference type="ARBA" id="ARBA00011738"/>
    </source>
</evidence>
<evidence type="ECO:0000256" key="5">
    <source>
        <dbReference type="ARBA" id="ARBA00022741"/>
    </source>
</evidence>
<keyword evidence="5 11" id="KW-0547">Nucleotide-binding</keyword>
<proteinExistence type="inferred from homology"/>
<keyword evidence="7 11" id="KW-0648">Protein biosynthesis</keyword>
<feature type="domain" description="Aminoacyl-transfer RNA synthetases class-II family profile" evidence="12">
    <location>
        <begin position="48"/>
        <end position="290"/>
    </location>
</feature>
<dbReference type="GO" id="GO:0006433">
    <property type="term" value="P:prolyl-tRNA aminoacylation"/>
    <property type="evidence" value="ECO:0007669"/>
    <property type="project" value="UniProtKB-UniRule"/>
</dbReference>
<dbReference type="SUPFAM" id="SSF55681">
    <property type="entry name" value="Class II aaRS and biotin synthetases"/>
    <property type="match status" value="1"/>
</dbReference>